<name>A0A3B0RXU5_9ZZZZ</name>
<organism evidence="1">
    <name type="scientific">hydrothermal vent metagenome</name>
    <dbReference type="NCBI Taxonomy" id="652676"/>
    <lineage>
        <taxon>unclassified sequences</taxon>
        <taxon>metagenomes</taxon>
        <taxon>ecological metagenomes</taxon>
    </lineage>
</organism>
<accession>A0A3B0RXU5</accession>
<dbReference type="SUPFAM" id="SSF52283">
    <property type="entry name" value="Formate/glycerate dehydrogenase catalytic domain-like"/>
    <property type="match status" value="1"/>
</dbReference>
<dbReference type="Gene3D" id="3.40.50.720">
    <property type="entry name" value="NAD(P)-binding Rossmann-like Domain"/>
    <property type="match status" value="1"/>
</dbReference>
<proteinExistence type="predicted"/>
<protein>
    <submittedName>
        <fullName evidence="1">Uncharacterized protein</fullName>
    </submittedName>
</protein>
<sequence length="144" mass="15882">MAARLHTAAPDAIVECCQSYDNLPEHLQQFKPDIVYSICFNRRASFPHEALLEHHGPEWIAVGGSGVDHLAPWDAAKTTVTNSAGAASSMVAEYAFGMVLHFTLGIAGPEADRLEQYWRSTRMMVPLKGKGKLLKSRVDPERGY</sequence>
<evidence type="ECO:0000313" key="1">
    <source>
        <dbReference type="EMBL" id="VAV89213.1"/>
    </source>
</evidence>
<dbReference type="EMBL" id="UOEG01000041">
    <property type="protein sequence ID" value="VAV89213.1"/>
    <property type="molecule type" value="Genomic_DNA"/>
</dbReference>
<reference evidence="1" key="1">
    <citation type="submission" date="2018-06" db="EMBL/GenBank/DDBJ databases">
        <authorList>
            <person name="Zhirakovskaya E."/>
        </authorList>
    </citation>
    <scope>NUCLEOTIDE SEQUENCE</scope>
</reference>
<dbReference type="AlphaFoldDB" id="A0A3B0RXU5"/>
<gene>
    <name evidence="1" type="ORF">MNBD_ALPHA07-109</name>
</gene>